<keyword evidence="2" id="KW-0812">Transmembrane</keyword>
<organism evidence="3 4">
    <name type="scientific">Globodera rostochiensis</name>
    <name type="common">Golden nematode worm</name>
    <name type="synonym">Heterodera rostochiensis</name>
    <dbReference type="NCBI Taxonomy" id="31243"/>
    <lineage>
        <taxon>Eukaryota</taxon>
        <taxon>Metazoa</taxon>
        <taxon>Ecdysozoa</taxon>
        <taxon>Nematoda</taxon>
        <taxon>Chromadorea</taxon>
        <taxon>Rhabditida</taxon>
        <taxon>Tylenchina</taxon>
        <taxon>Tylenchomorpha</taxon>
        <taxon>Tylenchoidea</taxon>
        <taxon>Heteroderidae</taxon>
        <taxon>Heteroderinae</taxon>
        <taxon>Globodera</taxon>
    </lineage>
</organism>
<keyword evidence="3" id="KW-1185">Reference proteome</keyword>
<feature type="region of interest" description="Disordered" evidence="1">
    <location>
        <begin position="334"/>
        <end position="360"/>
    </location>
</feature>
<evidence type="ECO:0000313" key="4">
    <source>
        <dbReference type="WBParaSite" id="Gr19_v10_g1883.t1"/>
    </source>
</evidence>
<feature type="compositionally biased region" description="Acidic residues" evidence="1">
    <location>
        <begin position="338"/>
        <end position="351"/>
    </location>
</feature>
<reference evidence="4" key="1">
    <citation type="submission" date="2022-11" db="UniProtKB">
        <authorList>
            <consortium name="WormBaseParasite"/>
        </authorList>
    </citation>
    <scope>IDENTIFICATION</scope>
</reference>
<sequence>MSDNPKRPSKTRPIESIKIKSFGNKNKMSDNPKKMEKRLKEIFVCADVLFGVFAFCGPFELGLNFALISDRFDRLVDAHFKSVEWSLGHLQIRRASNGNSAEILKINGNEIERPLSLPQEPLPDNVIGFERITISYINQSVIEFLQSIRRLFDSNWTSIHAGINQNRSWQIIWHRIWPLFKGNICGFKCLRFPAAILGDCPKVRGSAGAATTQALANWLHTPRGDGHPKMLQCIYYDHSGRMEGQKVAFVNSTNAVNFIICFRRCVWEIEPFEVQNNLTRERLEMRYVKRHVDDKFWLLVRCPIERDEAKWAKWEQEAAERSWRKRRNRFAINVNDSDIGDDDGLLDENEGPSEPKKRKN</sequence>
<dbReference type="WBParaSite" id="Gr19_v10_g1883.t1">
    <property type="protein sequence ID" value="Gr19_v10_g1883.t1"/>
    <property type="gene ID" value="Gr19_v10_g1883"/>
</dbReference>
<evidence type="ECO:0000256" key="2">
    <source>
        <dbReference type="SAM" id="Phobius"/>
    </source>
</evidence>
<keyword evidence="2" id="KW-1133">Transmembrane helix</keyword>
<feature type="transmembrane region" description="Helical" evidence="2">
    <location>
        <begin position="42"/>
        <end position="67"/>
    </location>
</feature>
<dbReference type="Proteomes" id="UP000887572">
    <property type="component" value="Unplaced"/>
</dbReference>
<protein>
    <submittedName>
        <fullName evidence="4">Uncharacterized protein</fullName>
    </submittedName>
</protein>
<keyword evidence="2" id="KW-0472">Membrane</keyword>
<name>A0A914HLH7_GLORO</name>
<accession>A0A914HLH7</accession>
<evidence type="ECO:0000313" key="3">
    <source>
        <dbReference type="Proteomes" id="UP000887572"/>
    </source>
</evidence>
<proteinExistence type="predicted"/>
<dbReference type="AlphaFoldDB" id="A0A914HLH7"/>
<evidence type="ECO:0000256" key="1">
    <source>
        <dbReference type="SAM" id="MobiDB-lite"/>
    </source>
</evidence>